<dbReference type="Proteomes" id="UP000093352">
    <property type="component" value="Unassembled WGS sequence"/>
</dbReference>
<evidence type="ECO:0000256" key="5">
    <source>
        <dbReference type="ARBA" id="ARBA00023136"/>
    </source>
</evidence>
<feature type="transmembrane region" description="Helical" evidence="6">
    <location>
        <begin position="12"/>
        <end position="32"/>
    </location>
</feature>
<dbReference type="PANTHER" id="PTHR43652:SF6">
    <property type="entry name" value="ARGININE REPRESSOR"/>
    <property type="match status" value="1"/>
</dbReference>
<protein>
    <submittedName>
        <fullName evidence="7">YfcC family protein</fullName>
    </submittedName>
</protein>
<dbReference type="RefSeq" id="WP_068913950.1">
    <property type="nucleotide sequence ID" value="NZ_MBEW02000023.1"/>
</dbReference>
<dbReference type="STRING" id="1871336.BBG48_04915"/>
<feature type="transmembrane region" description="Helical" evidence="6">
    <location>
        <begin position="166"/>
        <end position="186"/>
    </location>
</feature>
<feature type="transmembrane region" description="Helical" evidence="6">
    <location>
        <begin position="316"/>
        <end position="334"/>
    </location>
</feature>
<feature type="transmembrane region" description="Helical" evidence="6">
    <location>
        <begin position="74"/>
        <end position="94"/>
    </location>
</feature>
<feature type="transmembrane region" description="Helical" evidence="6">
    <location>
        <begin position="387"/>
        <end position="409"/>
    </location>
</feature>
<feature type="transmembrane region" description="Helical" evidence="6">
    <location>
        <begin position="285"/>
        <end position="304"/>
    </location>
</feature>
<dbReference type="AlphaFoldDB" id="A0A371IJN6"/>
<evidence type="ECO:0000256" key="2">
    <source>
        <dbReference type="ARBA" id="ARBA00022475"/>
    </source>
</evidence>
<feature type="transmembrane region" description="Helical" evidence="6">
    <location>
        <begin position="258"/>
        <end position="279"/>
    </location>
</feature>
<evidence type="ECO:0000313" key="7">
    <source>
        <dbReference type="EMBL" id="RDY20695.1"/>
    </source>
</evidence>
<feature type="transmembrane region" description="Helical" evidence="6">
    <location>
        <begin position="198"/>
        <end position="217"/>
    </location>
</feature>
<feature type="transmembrane region" description="Helical" evidence="6">
    <location>
        <begin position="140"/>
        <end position="159"/>
    </location>
</feature>
<proteinExistence type="predicted"/>
<comment type="caution">
    <text evidence="7">The sequence shown here is derived from an EMBL/GenBank/DDBJ whole genome shotgun (WGS) entry which is preliminary data.</text>
</comment>
<keyword evidence="3 6" id="KW-0812">Transmembrane</keyword>
<dbReference type="Pfam" id="PF03606">
    <property type="entry name" value="DcuC"/>
    <property type="match status" value="1"/>
</dbReference>
<keyword evidence="5 6" id="KW-0472">Membrane</keyword>
<feature type="transmembrane region" description="Helical" evidence="6">
    <location>
        <begin position="114"/>
        <end position="134"/>
    </location>
</feature>
<dbReference type="PANTHER" id="PTHR43652">
    <property type="entry name" value="BASIC AMINO ACID ANTIPORTER YFCC-RELATED"/>
    <property type="match status" value="1"/>
</dbReference>
<feature type="transmembrane region" description="Helical" evidence="6">
    <location>
        <begin position="415"/>
        <end position="434"/>
    </location>
</feature>
<keyword evidence="2" id="KW-1003">Cell membrane</keyword>
<keyword evidence="4 6" id="KW-1133">Transmembrane helix</keyword>
<organism evidence="7 8">
    <name type="scientific">Criibacterium bergeronii</name>
    <dbReference type="NCBI Taxonomy" id="1871336"/>
    <lineage>
        <taxon>Bacteria</taxon>
        <taxon>Bacillati</taxon>
        <taxon>Bacillota</taxon>
        <taxon>Clostridia</taxon>
        <taxon>Peptostreptococcales</taxon>
        <taxon>Filifactoraceae</taxon>
        <taxon>Criibacterium</taxon>
    </lineage>
</organism>
<evidence type="ECO:0000256" key="4">
    <source>
        <dbReference type="ARBA" id="ARBA00022989"/>
    </source>
</evidence>
<dbReference type="GO" id="GO:0005886">
    <property type="term" value="C:plasma membrane"/>
    <property type="evidence" value="ECO:0007669"/>
    <property type="project" value="UniProtKB-SubCell"/>
</dbReference>
<accession>A0A371IJN6</accession>
<evidence type="ECO:0000256" key="3">
    <source>
        <dbReference type="ARBA" id="ARBA00022692"/>
    </source>
</evidence>
<reference evidence="7 8" key="1">
    <citation type="journal article" date="2016" name="Genome Announc.">
        <title>Draft Genome Sequence of Criibacterium bergeronii gen. nov., sp. nov., Strain CCRI-22567T, Isolated from a Vaginal Sample from a Woman with Bacterial Vaginosis.</title>
        <authorList>
            <person name="Maheux A.F."/>
            <person name="Berube E."/>
            <person name="Boudreau D.K."/>
            <person name="Raymond F."/>
            <person name="Corbeil J."/>
            <person name="Roy P.H."/>
            <person name="Boissinot M."/>
            <person name="Omar R.F."/>
        </authorList>
    </citation>
    <scope>NUCLEOTIDE SEQUENCE [LARGE SCALE GENOMIC DNA]</scope>
    <source>
        <strain evidence="7 8">CCRI-22567</strain>
    </source>
</reference>
<sequence length="467" mass="51409">MEEKSKKKKIQFNAFVIIFFVILFCYVLTIIVPSGEFAREEINGKTTVIANSFHSTPKTYLAPWSIFQSVPNGLTASAAMMFVVMMVSGCVEIYKRTQSIDKLMASLLRQSKRLGSQTILILIMIAFGCIGGFLGWNEQIVPFIPVIISLCLAMGYDVMVGVACSAMIDMISFSVSPSSVYTVGISHEVAQLPMFSGFGFRLVLLIIIDILIIFYVLNYAKKVKANPNTSYMKGIDDSKFRIDYSKFLEERMSGKQKVALFVFLLTFILSIVGVSRLGWSMNDLGAAFFFLGIAGGVICSMNINEVINGFIAGAKDGLGPALVIGLARAIQWMLTSGKVIDPIINFLSSPLAQLGQYTTPIVVVFIITLFNGLITSGSAKATALMPILIPLADLVGMTRQTMILAFQIGDGLTNVLWFTSGTLLMFLTIAEIPLNRWYKFIWKLMVIMFVVCFAALMIAVKINYGPF</sequence>
<feature type="transmembrane region" description="Helical" evidence="6">
    <location>
        <begin position="441"/>
        <end position="464"/>
    </location>
</feature>
<evidence type="ECO:0000256" key="6">
    <source>
        <dbReference type="SAM" id="Phobius"/>
    </source>
</evidence>
<name>A0A371IJN6_9FIRM</name>
<keyword evidence="8" id="KW-1185">Reference proteome</keyword>
<feature type="transmembrane region" description="Helical" evidence="6">
    <location>
        <begin position="354"/>
        <end position="375"/>
    </location>
</feature>
<dbReference type="InterPro" id="IPR051679">
    <property type="entry name" value="DASS-Related_Transporters"/>
</dbReference>
<dbReference type="EMBL" id="MBEW02000023">
    <property type="protein sequence ID" value="RDY20695.1"/>
    <property type="molecule type" value="Genomic_DNA"/>
</dbReference>
<evidence type="ECO:0000256" key="1">
    <source>
        <dbReference type="ARBA" id="ARBA00004651"/>
    </source>
</evidence>
<dbReference type="InterPro" id="IPR018385">
    <property type="entry name" value="C4_dicarb_anaerob_car-like"/>
</dbReference>
<comment type="subcellular location">
    <subcellularLocation>
        <location evidence="1">Cell membrane</location>
        <topology evidence="1">Multi-pass membrane protein</topology>
    </subcellularLocation>
</comment>
<gene>
    <name evidence="7" type="ORF">BBG48_008795</name>
</gene>
<evidence type="ECO:0000313" key="8">
    <source>
        <dbReference type="Proteomes" id="UP000093352"/>
    </source>
</evidence>